<keyword evidence="3 7" id="KW-0645">Protease</keyword>
<organism evidence="9">
    <name type="scientific">Schizaphis graminum</name>
    <name type="common">Green bug aphid</name>
    <dbReference type="NCBI Taxonomy" id="13262"/>
    <lineage>
        <taxon>Eukaryota</taxon>
        <taxon>Metazoa</taxon>
        <taxon>Ecdysozoa</taxon>
        <taxon>Arthropoda</taxon>
        <taxon>Hexapoda</taxon>
        <taxon>Insecta</taxon>
        <taxon>Pterygota</taxon>
        <taxon>Neoptera</taxon>
        <taxon>Paraneoptera</taxon>
        <taxon>Hemiptera</taxon>
        <taxon>Sternorrhyncha</taxon>
        <taxon>Aphidomorpha</taxon>
        <taxon>Aphidoidea</taxon>
        <taxon>Aphididae</taxon>
        <taxon>Aphidini</taxon>
        <taxon>Schizaphis</taxon>
    </lineage>
</organism>
<keyword evidence="6" id="KW-1015">Disulfide bond</keyword>
<feature type="domain" description="Peptidase S1" evidence="8">
    <location>
        <begin position="181"/>
        <end position="426"/>
    </location>
</feature>
<reference evidence="9" key="1">
    <citation type="submission" date="2018-04" db="EMBL/GenBank/DDBJ databases">
        <title>Transcriptome of Schizaphis graminum biotype I.</title>
        <authorList>
            <person name="Scully E.D."/>
            <person name="Geib S.M."/>
            <person name="Palmer N.A."/>
            <person name="Koch K."/>
            <person name="Bradshaw J."/>
            <person name="Heng-Moss T."/>
            <person name="Sarath G."/>
        </authorList>
    </citation>
    <scope>NUCLEOTIDE SEQUENCE</scope>
</reference>
<dbReference type="CDD" id="cd00190">
    <property type="entry name" value="Tryp_SPc"/>
    <property type="match status" value="1"/>
</dbReference>
<dbReference type="InterPro" id="IPR001314">
    <property type="entry name" value="Peptidase_S1A"/>
</dbReference>
<evidence type="ECO:0000256" key="3">
    <source>
        <dbReference type="ARBA" id="ARBA00022670"/>
    </source>
</evidence>
<accession>A0A2S2PA14</accession>
<dbReference type="EMBL" id="GGMR01013147">
    <property type="protein sequence ID" value="MBY25766.1"/>
    <property type="molecule type" value="Transcribed_RNA"/>
</dbReference>
<evidence type="ECO:0000259" key="8">
    <source>
        <dbReference type="PROSITE" id="PS50240"/>
    </source>
</evidence>
<evidence type="ECO:0000313" key="9">
    <source>
        <dbReference type="EMBL" id="MBY25766.1"/>
    </source>
</evidence>
<dbReference type="SUPFAM" id="SSF50494">
    <property type="entry name" value="Trypsin-like serine proteases"/>
    <property type="match status" value="1"/>
</dbReference>
<dbReference type="InterPro" id="IPR033116">
    <property type="entry name" value="TRYPSIN_SER"/>
</dbReference>
<keyword evidence="4 7" id="KW-0378">Hydrolase</keyword>
<evidence type="ECO:0000256" key="5">
    <source>
        <dbReference type="ARBA" id="ARBA00022825"/>
    </source>
</evidence>
<evidence type="ECO:0000256" key="7">
    <source>
        <dbReference type="RuleBase" id="RU363034"/>
    </source>
</evidence>
<dbReference type="PRINTS" id="PR00722">
    <property type="entry name" value="CHYMOTRYPSIN"/>
</dbReference>
<evidence type="ECO:0000256" key="2">
    <source>
        <dbReference type="ARBA" id="ARBA00022525"/>
    </source>
</evidence>
<dbReference type="FunFam" id="2.40.10.10:FF:000047">
    <property type="entry name" value="Trypsin eta"/>
    <property type="match status" value="1"/>
</dbReference>
<proteinExistence type="predicted"/>
<keyword evidence="2" id="KW-0964">Secreted</keyword>
<dbReference type="InterPro" id="IPR001254">
    <property type="entry name" value="Trypsin_dom"/>
</dbReference>
<dbReference type="PROSITE" id="PS00135">
    <property type="entry name" value="TRYPSIN_SER"/>
    <property type="match status" value="1"/>
</dbReference>
<dbReference type="PROSITE" id="PS50240">
    <property type="entry name" value="TRYPSIN_DOM"/>
    <property type="match status" value="1"/>
</dbReference>
<dbReference type="AlphaFoldDB" id="A0A2S2PA14"/>
<gene>
    <name evidence="9" type="primary">snk_8</name>
    <name evidence="9" type="ORF">g.62514</name>
</gene>
<keyword evidence="5 7" id="KW-0720">Serine protease</keyword>
<dbReference type="InterPro" id="IPR009003">
    <property type="entry name" value="Peptidase_S1_PA"/>
</dbReference>
<dbReference type="InterPro" id="IPR043504">
    <property type="entry name" value="Peptidase_S1_PA_chymotrypsin"/>
</dbReference>
<dbReference type="SMART" id="SM00020">
    <property type="entry name" value="Tryp_SPc"/>
    <property type="match status" value="1"/>
</dbReference>
<dbReference type="PANTHER" id="PTHR24252">
    <property type="entry name" value="ACROSIN-RELATED"/>
    <property type="match status" value="1"/>
</dbReference>
<dbReference type="GO" id="GO:0004252">
    <property type="term" value="F:serine-type endopeptidase activity"/>
    <property type="evidence" value="ECO:0007669"/>
    <property type="project" value="InterPro"/>
</dbReference>
<dbReference type="PROSITE" id="PS00134">
    <property type="entry name" value="TRYPSIN_HIS"/>
    <property type="match status" value="1"/>
</dbReference>
<evidence type="ECO:0000256" key="1">
    <source>
        <dbReference type="ARBA" id="ARBA00004613"/>
    </source>
</evidence>
<dbReference type="GO" id="GO:0005576">
    <property type="term" value="C:extracellular region"/>
    <property type="evidence" value="ECO:0007669"/>
    <property type="project" value="UniProtKB-SubCell"/>
</dbReference>
<dbReference type="InterPro" id="IPR018114">
    <property type="entry name" value="TRYPSIN_HIS"/>
</dbReference>
<dbReference type="PANTHER" id="PTHR24252:SF7">
    <property type="entry name" value="HYALIN"/>
    <property type="match status" value="1"/>
</dbReference>
<dbReference type="Gene3D" id="2.40.10.10">
    <property type="entry name" value="Trypsin-like serine proteases"/>
    <property type="match status" value="1"/>
</dbReference>
<protein>
    <submittedName>
        <fullName evidence="9">Serine protease snake</fullName>
    </submittedName>
</protein>
<sequence>MHTYRMWWDKQAKLLIRIIIVTSVLQQQQFKKMYFKIKYCSYFKTLLALIVCLLISGQKAANILDLYEGEICKTGKNNTLNYVCKQPENCSSLEQDIRRQNFPPICSFIKHKPIVCCSPTVTVNETIKKPPLSTTNTSSSYSATEMCRQYSELVYEKVNTSSSNAGSPSKILDCHTVMTLIVGGSKAEPKEFPHMALLGYGSNKNEQKAWACGGSLISNRWILSAAHCNKNSERLVSWARLGELNIYSDNSPVDYEIVERVMHPKYNPTYVYNDIALFRLGKEVKFSAYIRPVCLNTIQKFRINTATAIGWGRTSNDGPISYDLLKVDLAPISIGYCKYSYPPSSNPRINLGIIEDSMICAGDIRDGIDTCTGDSGGPLLVKHSNYPCMHTQIGITSFGKYCGNKDTPGIYTRVSYYIPWIEKIVWPKS</sequence>
<dbReference type="Pfam" id="PF00089">
    <property type="entry name" value="Trypsin"/>
    <property type="match status" value="1"/>
</dbReference>
<evidence type="ECO:0000256" key="6">
    <source>
        <dbReference type="ARBA" id="ARBA00023157"/>
    </source>
</evidence>
<name>A0A2S2PA14_SCHGA</name>
<comment type="subcellular location">
    <subcellularLocation>
        <location evidence="1">Secreted</location>
    </subcellularLocation>
</comment>
<evidence type="ECO:0000256" key="4">
    <source>
        <dbReference type="ARBA" id="ARBA00022801"/>
    </source>
</evidence>
<dbReference type="GO" id="GO:0016485">
    <property type="term" value="P:protein processing"/>
    <property type="evidence" value="ECO:0007669"/>
    <property type="project" value="UniProtKB-ARBA"/>
</dbReference>